<dbReference type="GO" id="GO:0032259">
    <property type="term" value="P:methylation"/>
    <property type="evidence" value="ECO:0007669"/>
    <property type="project" value="UniProtKB-KW"/>
</dbReference>
<dbReference type="Pfam" id="PF05711">
    <property type="entry name" value="TylF"/>
    <property type="match status" value="1"/>
</dbReference>
<dbReference type="InterPro" id="IPR008884">
    <property type="entry name" value="TylF_MeTrfase"/>
</dbReference>
<dbReference type="GO" id="GO:0008168">
    <property type="term" value="F:methyltransferase activity"/>
    <property type="evidence" value="ECO:0007669"/>
    <property type="project" value="UniProtKB-KW"/>
</dbReference>
<comment type="caution">
    <text evidence="1">The sequence shown here is derived from an EMBL/GenBank/DDBJ whole genome shotgun (WGS) entry which is preliminary data.</text>
</comment>
<keyword evidence="2" id="KW-1185">Reference proteome</keyword>
<reference evidence="1 2" key="1">
    <citation type="submission" date="2018-07" db="EMBL/GenBank/DDBJ databases">
        <title>Genomic Encyclopedia of Type Strains, Phase IV (KMG-IV): sequencing the most valuable type-strain genomes for metagenomic binning, comparative biology and taxonomic classification.</title>
        <authorList>
            <person name="Goeker M."/>
        </authorList>
    </citation>
    <scope>NUCLEOTIDE SEQUENCE [LARGE SCALE GENOMIC DNA]</scope>
    <source>
        <strain evidence="1 2">DSM 21410</strain>
    </source>
</reference>
<dbReference type="PANTHER" id="PTHR40036">
    <property type="entry name" value="MACROCIN O-METHYLTRANSFERASE"/>
    <property type="match status" value="1"/>
</dbReference>
<accession>A0A369A797</accession>
<dbReference type="Proteomes" id="UP000253517">
    <property type="component" value="Unassembled WGS sequence"/>
</dbReference>
<gene>
    <name evidence="1" type="ORF">DES35_101300</name>
</gene>
<dbReference type="EMBL" id="QPJS01000001">
    <property type="protein sequence ID" value="RCX05021.1"/>
    <property type="molecule type" value="Genomic_DNA"/>
</dbReference>
<evidence type="ECO:0000313" key="1">
    <source>
        <dbReference type="EMBL" id="RCX05021.1"/>
    </source>
</evidence>
<proteinExistence type="predicted"/>
<dbReference type="Gene3D" id="3.40.50.150">
    <property type="entry name" value="Vaccinia Virus protein VP39"/>
    <property type="match status" value="1"/>
</dbReference>
<organism evidence="1 2">
    <name type="scientific">Schleiferia thermophila</name>
    <dbReference type="NCBI Taxonomy" id="884107"/>
    <lineage>
        <taxon>Bacteria</taxon>
        <taxon>Pseudomonadati</taxon>
        <taxon>Bacteroidota</taxon>
        <taxon>Flavobacteriia</taxon>
        <taxon>Flavobacteriales</taxon>
        <taxon>Schleiferiaceae</taxon>
        <taxon>Schleiferia</taxon>
    </lineage>
</organism>
<sequence>MFFLFHLEKIFGWCKYIFLWTAYMTDISRFARRYKGHSYNDFLNFKRNYNKRYLLYTHLIDAFELKRKSVVYLEFGVSKGHSLRYWSSQLKHPGSCFYGFDTFQGLPEAWGMYKIGDMKAAEKELEIDDQRVMLVKGLFQKSLPNTILSIDFSGFEHKVIHLDADLYSSTLFTLATLFPILKPGDILIFDEFNVPLHEFKAFDDFCKAWYADFEFAGAVNNYFQAAFVYRGQKLPTL</sequence>
<evidence type="ECO:0000313" key="2">
    <source>
        <dbReference type="Proteomes" id="UP000253517"/>
    </source>
</evidence>
<dbReference type="RefSeq" id="WP_125039374.1">
    <property type="nucleotide sequence ID" value="NZ_BHZF01000001.1"/>
</dbReference>
<dbReference type="InterPro" id="IPR029063">
    <property type="entry name" value="SAM-dependent_MTases_sf"/>
</dbReference>
<protein>
    <submittedName>
        <fullName evidence="1">Macrocin-O-methyltransferase TylF</fullName>
    </submittedName>
</protein>
<name>A0A369A797_9FLAO</name>
<dbReference type="PANTHER" id="PTHR40036:SF1">
    <property type="entry name" value="MACROCIN O-METHYLTRANSFERASE"/>
    <property type="match status" value="1"/>
</dbReference>
<keyword evidence="1" id="KW-0808">Transferase</keyword>
<keyword evidence="1" id="KW-0489">Methyltransferase</keyword>
<dbReference type="SUPFAM" id="SSF53335">
    <property type="entry name" value="S-adenosyl-L-methionine-dependent methyltransferases"/>
    <property type="match status" value="1"/>
</dbReference>
<dbReference type="AlphaFoldDB" id="A0A369A797"/>